<feature type="compositionally biased region" description="Low complexity" evidence="1">
    <location>
        <begin position="79"/>
        <end position="94"/>
    </location>
</feature>
<dbReference type="InterPro" id="IPR022047">
    <property type="entry name" value="Microcephalin-like"/>
</dbReference>
<dbReference type="PROSITE" id="PS50172">
    <property type="entry name" value="BRCT"/>
    <property type="match status" value="1"/>
</dbReference>
<evidence type="ECO:0000256" key="1">
    <source>
        <dbReference type="SAM" id="MobiDB-lite"/>
    </source>
</evidence>
<keyword evidence="4" id="KW-1185">Reference proteome</keyword>
<sequence>MELQAAFAHDNILQADGLPTEDSQGVDTWRHASRRASLASQFLQQTLAVLPSTSTPQGTSSSKSKATEQPQPGFQGTRSGLRSGHSSNISSSRSTPGVPQDGGGAHGSRLGSTAAVSLSAKTLSLKVLKSCTIFVDVRTDDGDDAGGLFVDMLRGLGAKVIGRAGQSCTHIVYKNGLMSTLTKYRLMREPKPLVVGISWVVECAEQCRRVEEDDFLVDLESLNVAGNKRRRSMLPKRISSVIQANMMTPPSPSGSNFIRTLTSDQSIDGSSVGVDRSLNSSDGLAEDEDDIPPLERARQRRILFLK</sequence>
<name>A0AAD4QNR7_9AGAM</name>
<dbReference type="InterPro" id="IPR036420">
    <property type="entry name" value="BRCT_dom_sf"/>
</dbReference>
<evidence type="ECO:0000313" key="4">
    <source>
        <dbReference type="Proteomes" id="UP001203297"/>
    </source>
</evidence>
<dbReference type="InterPro" id="IPR001357">
    <property type="entry name" value="BRCT_dom"/>
</dbReference>
<dbReference type="AlphaFoldDB" id="A0AAD4QNR7"/>
<gene>
    <name evidence="3" type="ORF">B0F90DRAFT_1628634</name>
</gene>
<feature type="region of interest" description="Disordered" evidence="1">
    <location>
        <begin position="268"/>
        <end position="292"/>
    </location>
</feature>
<feature type="domain" description="BRCT" evidence="2">
    <location>
        <begin position="123"/>
        <end position="217"/>
    </location>
</feature>
<dbReference type="SUPFAM" id="SSF52113">
    <property type="entry name" value="BRCT domain"/>
    <property type="match status" value="1"/>
</dbReference>
<dbReference type="Gene3D" id="3.40.50.10190">
    <property type="entry name" value="BRCT domain"/>
    <property type="match status" value="1"/>
</dbReference>
<dbReference type="Proteomes" id="UP001203297">
    <property type="component" value="Unassembled WGS sequence"/>
</dbReference>
<protein>
    <recommendedName>
        <fullName evidence="2">BRCT domain-containing protein</fullName>
    </recommendedName>
</protein>
<accession>A0AAD4QNR7</accession>
<dbReference type="PANTHER" id="PTHR14625">
    <property type="entry name" value="MICROCEPHALIN"/>
    <property type="match status" value="1"/>
</dbReference>
<feature type="compositionally biased region" description="Low complexity" evidence="1">
    <location>
        <begin position="51"/>
        <end position="64"/>
    </location>
</feature>
<evidence type="ECO:0000313" key="3">
    <source>
        <dbReference type="EMBL" id="KAI0301573.1"/>
    </source>
</evidence>
<dbReference type="CDD" id="cd17716">
    <property type="entry name" value="BRCT_microcephalin_rpt1"/>
    <property type="match status" value="1"/>
</dbReference>
<feature type="compositionally biased region" description="Polar residues" evidence="1">
    <location>
        <begin position="67"/>
        <end position="78"/>
    </location>
</feature>
<dbReference type="EMBL" id="WTXG01000014">
    <property type="protein sequence ID" value="KAI0301573.1"/>
    <property type="molecule type" value="Genomic_DNA"/>
</dbReference>
<organism evidence="3 4">
    <name type="scientific">Multifurca ochricompacta</name>
    <dbReference type="NCBI Taxonomy" id="376703"/>
    <lineage>
        <taxon>Eukaryota</taxon>
        <taxon>Fungi</taxon>
        <taxon>Dikarya</taxon>
        <taxon>Basidiomycota</taxon>
        <taxon>Agaricomycotina</taxon>
        <taxon>Agaricomycetes</taxon>
        <taxon>Russulales</taxon>
        <taxon>Russulaceae</taxon>
        <taxon>Multifurca</taxon>
    </lineage>
</organism>
<dbReference type="Pfam" id="PF00533">
    <property type="entry name" value="BRCT"/>
    <property type="match status" value="1"/>
</dbReference>
<dbReference type="GO" id="GO:0000278">
    <property type="term" value="P:mitotic cell cycle"/>
    <property type="evidence" value="ECO:0007669"/>
    <property type="project" value="TreeGrafter"/>
</dbReference>
<dbReference type="PANTHER" id="PTHR14625:SF3">
    <property type="entry name" value="MICROCEPHALIN"/>
    <property type="match status" value="1"/>
</dbReference>
<feature type="region of interest" description="Disordered" evidence="1">
    <location>
        <begin position="51"/>
        <end position="110"/>
    </location>
</feature>
<reference evidence="3" key="1">
    <citation type="journal article" date="2022" name="New Phytol.">
        <title>Evolutionary transition to the ectomycorrhizal habit in the genomes of a hyperdiverse lineage of mushroom-forming fungi.</title>
        <authorList>
            <person name="Looney B."/>
            <person name="Miyauchi S."/>
            <person name="Morin E."/>
            <person name="Drula E."/>
            <person name="Courty P.E."/>
            <person name="Kohler A."/>
            <person name="Kuo A."/>
            <person name="LaButti K."/>
            <person name="Pangilinan J."/>
            <person name="Lipzen A."/>
            <person name="Riley R."/>
            <person name="Andreopoulos W."/>
            <person name="He G."/>
            <person name="Johnson J."/>
            <person name="Nolan M."/>
            <person name="Tritt A."/>
            <person name="Barry K.W."/>
            <person name="Grigoriev I.V."/>
            <person name="Nagy L.G."/>
            <person name="Hibbett D."/>
            <person name="Henrissat B."/>
            <person name="Matheny P.B."/>
            <person name="Labbe J."/>
            <person name="Martin F.M."/>
        </authorList>
    </citation>
    <scope>NUCLEOTIDE SEQUENCE</scope>
    <source>
        <strain evidence="3">BPL690</strain>
    </source>
</reference>
<proteinExistence type="predicted"/>
<comment type="caution">
    <text evidence="3">The sequence shown here is derived from an EMBL/GenBank/DDBJ whole genome shotgun (WGS) entry which is preliminary data.</text>
</comment>
<evidence type="ECO:0000259" key="2">
    <source>
        <dbReference type="PROSITE" id="PS50172"/>
    </source>
</evidence>